<dbReference type="EMBL" id="JAAALK010000086">
    <property type="protein sequence ID" value="KAG8082707.1"/>
    <property type="molecule type" value="Genomic_DNA"/>
</dbReference>
<name>A0A8J5T8C6_ZIZPA</name>
<evidence type="ECO:0000313" key="3">
    <source>
        <dbReference type="Proteomes" id="UP000729402"/>
    </source>
</evidence>
<comment type="caution">
    <text evidence="2">The sequence shown here is derived from an EMBL/GenBank/DDBJ whole genome shotgun (WGS) entry which is preliminary data.</text>
</comment>
<sequence length="100" mass="10431">MAFGRPSLRYDPTRVPSPVGLQCPRPPAANVATGRGQDHVSPSRTRRPSEGPCRAIVPHCSDSVVEGPGILLSRPNLALPDEIPGDSVTSAEPAPLQSSA</sequence>
<reference evidence="2" key="2">
    <citation type="submission" date="2021-02" db="EMBL/GenBank/DDBJ databases">
        <authorList>
            <person name="Kimball J.A."/>
            <person name="Haas M.W."/>
            <person name="Macchietto M."/>
            <person name="Kono T."/>
            <person name="Duquette J."/>
            <person name="Shao M."/>
        </authorList>
    </citation>
    <scope>NUCLEOTIDE SEQUENCE</scope>
    <source>
        <tissue evidence="2">Fresh leaf tissue</tissue>
    </source>
</reference>
<dbReference type="Proteomes" id="UP000729402">
    <property type="component" value="Unassembled WGS sequence"/>
</dbReference>
<accession>A0A8J5T8C6</accession>
<evidence type="ECO:0000313" key="2">
    <source>
        <dbReference type="EMBL" id="KAG8082707.1"/>
    </source>
</evidence>
<feature type="region of interest" description="Disordered" evidence="1">
    <location>
        <begin position="77"/>
        <end position="100"/>
    </location>
</feature>
<feature type="region of interest" description="Disordered" evidence="1">
    <location>
        <begin position="1"/>
        <end position="55"/>
    </location>
</feature>
<organism evidence="2 3">
    <name type="scientific">Zizania palustris</name>
    <name type="common">Northern wild rice</name>
    <dbReference type="NCBI Taxonomy" id="103762"/>
    <lineage>
        <taxon>Eukaryota</taxon>
        <taxon>Viridiplantae</taxon>
        <taxon>Streptophyta</taxon>
        <taxon>Embryophyta</taxon>
        <taxon>Tracheophyta</taxon>
        <taxon>Spermatophyta</taxon>
        <taxon>Magnoliopsida</taxon>
        <taxon>Liliopsida</taxon>
        <taxon>Poales</taxon>
        <taxon>Poaceae</taxon>
        <taxon>BOP clade</taxon>
        <taxon>Oryzoideae</taxon>
        <taxon>Oryzeae</taxon>
        <taxon>Zizaniinae</taxon>
        <taxon>Zizania</taxon>
    </lineage>
</organism>
<evidence type="ECO:0000256" key="1">
    <source>
        <dbReference type="SAM" id="MobiDB-lite"/>
    </source>
</evidence>
<proteinExistence type="predicted"/>
<dbReference type="AlphaFoldDB" id="A0A8J5T8C6"/>
<reference evidence="2" key="1">
    <citation type="journal article" date="2021" name="bioRxiv">
        <title>Whole Genome Assembly and Annotation of Northern Wild Rice, Zizania palustris L., Supports a Whole Genome Duplication in the Zizania Genus.</title>
        <authorList>
            <person name="Haas M."/>
            <person name="Kono T."/>
            <person name="Macchietto M."/>
            <person name="Millas R."/>
            <person name="McGilp L."/>
            <person name="Shao M."/>
            <person name="Duquette J."/>
            <person name="Hirsch C.N."/>
            <person name="Kimball J."/>
        </authorList>
    </citation>
    <scope>NUCLEOTIDE SEQUENCE</scope>
    <source>
        <tissue evidence="2">Fresh leaf tissue</tissue>
    </source>
</reference>
<protein>
    <submittedName>
        <fullName evidence="2">Uncharacterized protein</fullName>
    </submittedName>
</protein>
<gene>
    <name evidence="2" type="ORF">GUJ93_ZPchr0014g46915</name>
</gene>
<keyword evidence="3" id="KW-1185">Reference proteome</keyword>